<name>A0ABW6CP46_9CAUL</name>
<accession>A0ABW6CP46</accession>
<protein>
    <recommendedName>
        <fullName evidence="3">DUF2188 domain-containing protein</fullName>
    </recommendedName>
</protein>
<sequence length="89" mass="9814">MPTSDADHSILVVPVEGGWRVHSPFDDTPLMFLSGAKAEEKAKALAERLAAAGRDARVLIHDRTQALVGTWRYFAYEAPLAELPVRREA</sequence>
<gene>
    <name evidence="1" type="ORF">OCL97_06405</name>
</gene>
<evidence type="ECO:0000313" key="2">
    <source>
        <dbReference type="Proteomes" id="UP001598130"/>
    </source>
</evidence>
<dbReference type="RefSeq" id="WP_377368644.1">
    <property type="nucleotide sequence ID" value="NZ_JAOTJD010000008.1"/>
</dbReference>
<reference evidence="1 2" key="1">
    <citation type="submission" date="2022-09" db="EMBL/GenBank/DDBJ databases">
        <title>New species of Phenylobacterium.</title>
        <authorList>
            <person name="Mieszkin S."/>
        </authorList>
    </citation>
    <scope>NUCLEOTIDE SEQUENCE [LARGE SCALE GENOMIC DNA]</scope>
    <source>
        <strain evidence="1 2">HK31-G</strain>
    </source>
</reference>
<evidence type="ECO:0000313" key="1">
    <source>
        <dbReference type="EMBL" id="MFD3263600.1"/>
    </source>
</evidence>
<dbReference type="Proteomes" id="UP001598130">
    <property type="component" value="Unassembled WGS sequence"/>
</dbReference>
<evidence type="ECO:0008006" key="3">
    <source>
        <dbReference type="Google" id="ProtNLM"/>
    </source>
</evidence>
<comment type="caution">
    <text evidence="1">The sequence shown here is derived from an EMBL/GenBank/DDBJ whole genome shotgun (WGS) entry which is preliminary data.</text>
</comment>
<dbReference type="EMBL" id="JAOTJD010000008">
    <property type="protein sequence ID" value="MFD3263600.1"/>
    <property type="molecule type" value="Genomic_DNA"/>
</dbReference>
<keyword evidence="2" id="KW-1185">Reference proteome</keyword>
<proteinExistence type="predicted"/>
<organism evidence="1 2">
    <name type="scientific">Phenylobacterium ferrooxidans</name>
    <dbReference type="NCBI Taxonomy" id="2982689"/>
    <lineage>
        <taxon>Bacteria</taxon>
        <taxon>Pseudomonadati</taxon>
        <taxon>Pseudomonadota</taxon>
        <taxon>Alphaproteobacteria</taxon>
        <taxon>Caulobacterales</taxon>
        <taxon>Caulobacteraceae</taxon>
        <taxon>Phenylobacterium</taxon>
    </lineage>
</organism>